<dbReference type="SUPFAM" id="SSF56601">
    <property type="entry name" value="beta-lactamase/transpeptidase-like"/>
    <property type="match status" value="1"/>
</dbReference>
<evidence type="ECO:0000259" key="1">
    <source>
        <dbReference type="Pfam" id="PF00144"/>
    </source>
</evidence>
<comment type="caution">
    <text evidence="2">The sequence shown here is derived from an EMBL/GenBank/DDBJ whole genome shotgun (WGS) entry which is preliminary data.</text>
</comment>
<dbReference type="PANTHER" id="PTHR43319">
    <property type="entry name" value="BETA-LACTAMASE-RELATED"/>
    <property type="match status" value="1"/>
</dbReference>
<feature type="non-terminal residue" evidence="2">
    <location>
        <position position="1"/>
    </location>
</feature>
<dbReference type="AlphaFoldDB" id="A0AA36DBB3"/>
<organism evidence="2 3">
    <name type="scientific">Mesorhabditis spiculigera</name>
    <dbReference type="NCBI Taxonomy" id="96644"/>
    <lineage>
        <taxon>Eukaryota</taxon>
        <taxon>Metazoa</taxon>
        <taxon>Ecdysozoa</taxon>
        <taxon>Nematoda</taxon>
        <taxon>Chromadorea</taxon>
        <taxon>Rhabditida</taxon>
        <taxon>Rhabditina</taxon>
        <taxon>Rhabditomorpha</taxon>
        <taxon>Rhabditoidea</taxon>
        <taxon>Rhabditidae</taxon>
        <taxon>Mesorhabditinae</taxon>
        <taxon>Mesorhabditis</taxon>
    </lineage>
</organism>
<sequence>MVTRKSSSLLSLQRVGALTALIIGIYQLKPVVEKRVTRAEYEPKYKGIADAYHEILQKENQGSTVAILHHGKLVFDMQGGWADIEAGREWSEDIMTVSYSCTKLIGALSIATLVSRGHLDYHEKVTKYWPEFGQHGKENVTVDQLVNHQAGLITFGKDFTLAEAKDDLYISRLIEESRPHWKPGQHIGYHALTYGFLLDQLFQRADPLKRNIAQFYEEEVRTNSENGDFYLGLPRELLHRKARISPTLLSQTLLNFATHPSLTMSVIGQNVRHGGLAFLSADSPRFMSVIRTDMLPYNNIDVLELPSISALGIGTAAGFAHVVRQFWIGQVIPETFWKGLEGPELHGMDIVLGLERHMNHGFYYRPIDGTDKYTIGFTGNGGQFIDIDKGRDLIIVFLCNGLQGGLGSSQYEQLRQKILEVLDSE</sequence>
<dbReference type="Pfam" id="PF00144">
    <property type="entry name" value="Beta-lactamase"/>
    <property type="match status" value="1"/>
</dbReference>
<reference evidence="2" key="1">
    <citation type="submission" date="2023-06" db="EMBL/GenBank/DDBJ databases">
        <authorList>
            <person name="Delattre M."/>
        </authorList>
    </citation>
    <scope>NUCLEOTIDE SEQUENCE</scope>
    <source>
        <strain evidence="2">AF72</strain>
    </source>
</reference>
<gene>
    <name evidence="2" type="ORF">MSPICULIGERA_LOCUS21317</name>
</gene>
<dbReference type="InterPro" id="IPR001466">
    <property type="entry name" value="Beta-lactam-related"/>
</dbReference>
<protein>
    <recommendedName>
        <fullName evidence="1">Beta-lactamase-related domain-containing protein</fullName>
    </recommendedName>
</protein>
<dbReference type="PANTHER" id="PTHR43319:SF3">
    <property type="entry name" value="BETA-LACTAMASE-RELATED DOMAIN-CONTAINING PROTEIN"/>
    <property type="match status" value="1"/>
</dbReference>
<dbReference type="InterPro" id="IPR052907">
    <property type="entry name" value="Beta-lactamase/esterase"/>
</dbReference>
<evidence type="ECO:0000313" key="2">
    <source>
        <dbReference type="EMBL" id="CAJ0583225.1"/>
    </source>
</evidence>
<accession>A0AA36DBB3</accession>
<dbReference type="EMBL" id="CATQJA010002665">
    <property type="protein sequence ID" value="CAJ0583225.1"/>
    <property type="molecule type" value="Genomic_DNA"/>
</dbReference>
<evidence type="ECO:0000313" key="3">
    <source>
        <dbReference type="Proteomes" id="UP001177023"/>
    </source>
</evidence>
<name>A0AA36DBB3_9BILA</name>
<keyword evidence="3" id="KW-1185">Reference proteome</keyword>
<dbReference type="Gene3D" id="3.40.710.10">
    <property type="entry name" value="DD-peptidase/beta-lactamase superfamily"/>
    <property type="match status" value="1"/>
</dbReference>
<feature type="domain" description="Beta-lactamase-related" evidence="1">
    <location>
        <begin position="59"/>
        <end position="404"/>
    </location>
</feature>
<dbReference type="Proteomes" id="UP001177023">
    <property type="component" value="Unassembled WGS sequence"/>
</dbReference>
<proteinExistence type="predicted"/>
<dbReference type="InterPro" id="IPR012338">
    <property type="entry name" value="Beta-lactam/transpept-like"/>
</dbReference>